<name>A0AAN9GZI5_9TELE</name>
<organism evidence="5 6">
    <name type="scientific">Phoxinus phoxinus</name>
    <name type="common">Eurasian minnow</name>
    <dbReference type="NCBI Taxonomy" id="58324"/>
    <lineage>
        <taxon>Eukaryota</taxon>
        <taxon>Metazoa</taxon>
        <taxon>Chordata</taxon>
        <taxon>Craniata</taxon>
        <taxon>Vertebrata</taxon>
        <taxon>Euteleostomi</taxon>
        <taxon>Actinopterygii</taxon>
        <taxon>Neopterygii</taxon>
        <taxon>Teleostei</taxon>
        <taxon>Ostariophysi</taxon>
        <taxon>Cypriniformes</taxon>
        <taxon>Leuciscidae</taxon>
        <taxon>Phoxininae</taxon>
        <taxon>Phoxinus</taxon>
    </lineage>
</organism>
<keyword evidence="3" id="KW-0732">Signal</keyword>
<dbReference type="GO" id="GO:0009897">
    <property type="term" value="C:external side of plasma membrane"/>
    <property type="evidence" value="ECO:0007669"/>
    <property type="project" value="TreeGrafter"/>
</dbReference>
<feature type="transmembrane region" description="Helical" evidence="2">
    <location>
        <begin position="360"/>
        <end position="388"/>
    </location>
</feature>
<feature type="transmembrane region" description="Helical" evidence="2">
    <location>
        <begin position="297"/>
        <end position="320"/>
    </location>
</feature>
<keyword evidence="2" id="KW-1133">Transmembrane helix</keyword>
<keyword evidence="2" id="KW-0472">Membrane</keyword>
<evidence type="ECO:0000256" key="3">
    <source>
        <dbReference type="SAM" id="SignalP"/>
    </source>
</evidence>
<dbReference type="InterPro" id="IPR037055">
    <property type="entry name" value="MHC_I-like_Ag-recog_sf"/>
</dbReference>
<dbReference type="Proteomes" id="UP001364617">
    <property type="component" value="Unassembled WGS sequence"/>
</dbReference>
<dbReference type="InterPro" id="IPR007110">
    <property type="entry name" value="Ig-like_dom"/>
</dbReference>
<dbReference type="Gene3D" id="2.60.40.10">
    <property type="entry name" value="Immunoglobulins"/>
    <property type="match status" value="1"/>
</dbReference>
<gene>
    <name evidence="5" type="ORF">R3I93_016644</name>
</gene>
<dbReference type="EMBL" id="JAYKXH010000017">
    <property type="protein sequence ID" value="KAK7139573.1"/>
    <property type="molecule type" value="Genomic_DNA"/>
</dbReference>
<dbReference type="PANTHER" id="PTHR16675">
    <property type="entry name" value="MHC CLASS I-RELATED"/>
    <property type="match status" value="1"/>
</dbReference>
<dbReference type="InterPro" id="IPR050208">
    <property type="entry name" value="MHC_class-I_related"/>
</dbReference>
<dbReference type="InterPro" id="IPR003597">
    <property type="entry name" value="Ig_C1-set"/>
</dbReference>
<dbReference type="GO" id="GO:0005615">
    <property type="term" value="C:extracellular space"/>
    <property type="evidence" value="ECO:0007669"/>
    <property type="project" value="TreeGrafter"/>
</dbReference>
<feature type="domain" description="Ig-like" evidence="4">
    <location>
        <begin position="195"/>
        <end position="282"/>
    </location>
</feature>
<feature type="signal peptide" evidence="3">
    <location>
        <begin position="1"/>
        <end position="23"/>
    </location>
</feature>
<evidence type="ECO:0000259" key="4">
    <source>
        <dbReference type="PROSITE" id="PS50835"/>
    </source>
</evidence>
<dbReference type="PANTHER" id="PTHR16675:SF193">
    <property type="entry name" value="LOC571647 PROTEIN-RELATED"/>
    <property type="match status" value="1"/>
</dbReference>
<dbReference type="InterPro" id="IPR036179">
    <property type="entry name" value="Ig-like_dom_sf"/>
</dbReference>
<dbReference type="SUPFAM" id="SSF48726">
    <property type="entry name" value="Immunoglobulin"/>
    <property type="match status" value="1"/>
</dbReference>
<proteinExistence type="predicted"/>
<dbReference type="Pfam" id="PF00129">
    <property type="entry name" value="MHC_I"/>
    <property type="match status" value="1"/>
</dbReference>
<dbReference type="InterPro" id="IPR011162">
    <property type="entry name" value="MHC_I/II-like_Ag-recog"/>
</dbReference>
<dbReference type="SMART" id="SM00407">
    <property type="entry name" value="IGc1"/>
    <property type="match status" value="1"/>
</dbReference>
<keyword evidence="6" id="KW-1185">Reference proteome</keyword>
<evidence type="ECO:0000313" key="6">
    <source>
        <dbReference type="Proteomes" id="UP001364617"/>
    </source>
</evidence>
<keyword evidence="2" id="KW-0812">Transmembrane</keyword>
<dbReference type="PROSITE" id="PS50835">
    <property type="entry name" value="IG_LIKE"/>
    <property type="match status" value="1"/>
</dbReference>
<sequence length="390" mass="45767">MFCIDMRIFLLIFVLFHSLFSDGQQEKHFLHYKFTALTRSDSFPEFSAVCVYDDRRIKHFSDEERVWTLTDEDWTENPGDPPDSRNWFIHQIRTLSDCTHSLCSDHVLQRIIGCELEKLPDGSENLTVFDEYGFDGEDLISFNYDTMQWIDKNPKAKDIKEKWDRHTGRNQYLQYFLKTCTDWISAFNNTNKSSPDVRVSVRKSPDDDSKLVLSCLATGFYPRDVQMNIRLNKTNLENQTSSGIRPNHDETFQMKISVKIHRHYKGSYDCLLTHSSLTEPVTVIWDGACFDCESELFWLYMTGGAAAFLLLLLVLLCWWINKKKVSNGGGIGYEMMKLRKRFTGPRMTYKSANIFPYRIILLYLCILCVMPYNCHFNVLCVFIMYIMFLF</sequence>
<comment type="caution">
    <text evidence="5">The sequence shown here is derived from an EMBL/GenBank/DDBJ whole genome shotgun (WGS) entry which is preliminary data.</text>
</comment>
<dbReference type="InterPro" id="IPR011161">
    <property type="entry name" value="MHC_I-like_Ag-recog"/>
</dbReference>
<keyword evidence="1" id="KW-0325">Glycoprotein</keyword>
<dbReference type="SUPFAM" id="SSF54452">
    <property type="entry name" value="MHC antigen-recognition domain"/>
    <property type="match status" value="1"/>
</dbReference>
<dbReference type="Pfam" id="PF07654">
    <property type="entry name" value="C1-set"/>
    <property type="match status" value="1"/>
</dbReference>
<evidence type="ECO:0000313" key="5">
    <source>
        <dbReference type="EMBL" id="KAK7139573.1"/>
    </source>
</evidence>
<feature type="chain" id="PRO_5043031281" description="Ig-like domain-containing protein" evidence="3">
    <location>
        <begin position="24"/>
        <end position="390"/>
    </location>
</feature>
<dbReference type="InterPro" id="IPR013783">
    <property type="entry name" value="Ig-like_fold"/>
</dbReference>
<evidence type="ECO:0000256" key="1">
    <source>
        <dbReference type="ARBA" id="ARBA00023180"/>
    </source>
</evidence>
<dbReference type="AlphaFoldDB" id="A0AAN9GZI5"/>
<dbReference type="GO" id="GO:0006955">
    <property type="term" value="P:immune response"/>
    <property type="evidence" value="ECO:0007669"/>
    <property type="project" value="TreeGrafter"/>
</dbReference>
<reference evidence="5 6" key="1">
    <citation type="submission" date="2024-02" db="EMBL/GenBank/DDBJ databases">
        <title>Chromosome-level genome assembly of the Eurasian Minnow (Phoxinus phoxinus).</title>
        <authorList>
            <person name="Oriowo T.O."/>
            <person name="Martin S."/>
            <person name="Stange M."/>
            <person name="Chrysostomakis Y."/>
            <person name="Brown T."/>
            <person name="Winkler S."/>
            <person name="Kukowka S."/>
            <person name="Myers E.W."/>
            <person name="Bohne A."/>
        </authorList>
    </citation>
    <scope>NUCLEOTIDE SEQUENCE [LARGE SCALE GENOMIC DNA]</scope>
    <source>
        <strain evidence="5">ZFMK-TIS-60720</strain>
        <tissue evidence="5">Whole Organism</tissue>
    </source>
</reference>
<dbReference type="Gene3D" id="3.30.500.10">
    <property type="entry name" value="MHC class I-like antigen recognition-like"/>
    <property type="match status" value="1"/>
</dbReference>
<accession>A0AAN9GZI5</accession>
<protein>
    <recommendedName>
        <fullName evidence="4">Ig-like domain-containing protein</fullName>
    </recommendedName>
</protein>
<evidence type="ECO:0000256" key="2">
    <source>
        <dbReference type="SAM" id="Phobius"/>
    </source>
</evidence>